<proteinExistence type="predicted"/>
<gene>
    <name evidence="1" type="ORF">ACCO45_005468</name>
</gene>
<reference evidence="1" key="1">
    <citation type="submission" date="2024-12" db="EMBL/GenBank/DDBJ databases">
        <title>Comparative genomics and development of molecular markers within Purpureocillium lilacinum and among Purpureocillium species.</title>
        <authorList>
            <person name="Yeh Z.-Y."/>
            <person name="Ni N.-T."/>
            <person name="Lo P.-H."/>
            <person name="Mushyakhwo K."/>
            <person name="Lin C.-F."/>
            <person name="Nai Y.-S."/>
        </authorList>
    </citation>
    <scope>NUCLEOTIDE SEQUENCE</scope>
    <source>
        <strain evidence="1">NCHU-NPUST-175</strain>
    </source>
</reference>
<name>A0ACC4DVR7_PURLI</name>
<protein>
    <submittedName>
        <fullName evidence="1">Uncharacterized protein</fullName>
    </submittedName>
</protein>
<evidence type="ECO:0000313" key="1">
    <source>
        <dbReference type="EMBL" id="KAL3960351.1"/>
    </source>
</evidence>
<accession>A0ACC4DVR7</accession>
<dbReference type="Proteomes" id="UP001638806">
    <property type="component" value="Unassembled WGS sequence"/>
</dbReference>
<keyword evidence="2" id="KW-1185">Reference proteome</keyword>
<dbReference type="EMBL" id="JBGNUJ010000004">
    <property type="protein sequence ID" value="KAL3960351.1"/>
    <property type="molecule type" value="Genomic_DNA"/>
</dbReference>
<comment type="caution">
    <text evidence="1">The sequence shown here is derived from an EMBL/GenBank/DDBJ whole genome shotgun (WGS) entry which is preliminary data.</text>
</comment>
<sequence>MEGRVPWAAASLARRSSGHLSFPPSHRRFLASAALALPAKSPIATSTRAGLGHAETRRRPMSPASTAQRTAPHRSPGCPAVTRRADLEWAPACDATGPPRCGDSSPFVFPSRTNGCVASRSVAVIPCFATHRAAPRVVARPLSSSPPTHPESHRFPSDAPSRARTVWHFEAALGPGEPAA</sequence>
<evidence type="ECO:0000313" key="2">
    <source>
        <dbReference type="Proteomes" id="UP001638806"/>
    </source>
</evidence>
<organism evidence="1 2">
    <name type="scientific">Purpureocillium lilacinum</name>
    <name type="common">Paecilomyces lilacinus</name>
    <dbReference type="NCBI Taxonomy" id="33203"/>
    <lineage>
        <taxon>Eukaryota</taxon>
        <taxon>Fungi</taxon>
        <taxon>Dikarya</taxon>
        <taxon>Ascomycota</taxon>
        <taxon>Pezizomycotina</taxon>
        <taxon>Sordariomycetes</taxon>
        <taxon>Hypocreomycetidae</taxon>
        <taxon>Hypocreales</taxon>
        <taxon>Ophiocordycipitaceae</taxon>
        <taxon>Purpureocillium</taxon>
    </lineage>
</organism>